<evidence type="ECO:0000259" key="5">
    <source>
        <dbReference type="PROSITE" id="PS50977"/>
    </source>
</evidence>
<dbReference type="PANTHER" id="PTHR30055">
    <property type="entry name" value="HTH-TYPE TRANSCRIPTIONAL REGULATOR RUTR"/>
    <property type="match status" value="1"/>
</dbReference>
<keyword evidence="3" id="KW-0804">Transcription</keyword>
<organism evidence="6 7">
    <name type="scientific">Actinoplanes regularis</name>
    <dbReference type="NCBI Taxonomy" id="52697"/>
    <lineage>
        <taxon>Bacteria</taxon>
        <taxon>Bacillati</taxon>
        <taxon>Actinomycetota</taxon>
        <taxon>Actinomycetes</taxon>
        <taxon>Micromonosporales</taxon>
        <taxon>Micromonosporaceae</taxon>
        <taxon>Actinoplanes</taxon>
    </lineage>
</organism>
<reference evidence="6 7" key="1">
    <citation type="submission" date="2017-06" db="EMBL/GenBank/DDBJ databases">
        <authorList>
            <person name="Kim H.J."/>
            <person name="Triplett B.A."/>
        </authorList>
    </citation>
    <scope>NUCLEOTIDE SEQUENCE [LARGE SCALE GENOMIC DNA]</scope>
    <source>
        <strain evidence="6 7">DSM 43151</strain>
    </source>
</reference>
<dbReference type="GO" id="GO:0000976">
    <property type="term" value="F:transcription cis-regulatory region binding"/>
    <property type="evidence" value="ECO:0007669"/>
    <property type="project" value="TreeGrafter"/>
</dbReference>
<protein>
    <submittedName>
        <fullName evidence="6">Transcriptional regulator, TetR family</fullName>
    </submittedName>
</protein>
<evidence type="ECO:0000313" key="6">
    <source>
        <dbReference type="EMBL" id="SNR46450.1"/>
    </source>
</evidence>
<evidence type="ECO:0000256" key="4">
    <source>
        <dbReference type="PROSITE-ProRule" id="PRU00335"/>
    </source>
</evidence>
<dbReference type="GO" id="GO:0003700">
    <property type="term" value="F:DNA-binding transcription factor activity"/>
    <property type="evidence" value="ECO:0007669"/>
    <property type="project" value="TreeGrafter"/>
</dbReference>
<evidence type="ECO:0000256" key="1">
    <source>
        <dbReference type="ARBA" id="ARBA00023015"/>
    </source>
</evidence>
<evidence type="ECO:0000313" key="7">
    <source>
        <dbReference type="Proteomes" id="UP000198415"/>
    </source>
</evidence>
<feature type="domain" description="HTH tetR-type" evidence="5">
    <location>
        <begin position="13"/>
        <end position="72"/>
    </location>
</feature>
<dbReference type="Pfam" id="PF00440">
    <property type="entry name" value="TetR_N"/>
    <property type="match status" value="1"/>
</dbReference>
<keyword evidence="1" id="KW-0805">Transcription regulation</keyword>
<dbReference type="InterPro" id="IPR001647">
    <property type="entry name" value="HTH_TetR"/>
</dbReference>
<dbReference type="RefSeq" id="WP_089292366.1">
    <property type="nucleotide sequence ID" value="NZ_BOMU01000023.1"/>
</dbReference>
<name>A0A238WIS2_9ACTN</name>
<dbReference type="InterPro" id="IPR050109">
    <property type="entry name" value="HTH-type_TetR-like_transc_reg"/>
</dbReference>
<keyword evidence="2 4" id="KW-0238">DNA-binding</keyword>
<dbReference type="AlphaFoldDB" id="A0A238WIS2"/>
<dbReference type="InterPro" id="IPR036271">
    <property type="entry name" value="Tet_transcr_reg_TetR-rel_C_sf"/>
</dbReference>
<dbReference type="OrthoDB" id="3382616at2"/>
<dbReference type="SUPFAM" id="SSF46689">
    <property type="entry name" value="Homeodomain-like"/>
    <property type="match status" value="1"/>
</dbReference>
<keyword evidence="7" id="KW-1185">Reference proteome</keyword>
<dbReference type="PANTHER" id="PTHR30055:SF234">
    <property type="entry name" value="HTH-TYPE TRANSCRIPTIONAL REGULATOR BETI"/>
    <property type="match status" value="1"/>
</dbReference>
<evidence type="ECO:0000256" key="3">
    <source>
        <dbReference type="ARBA" id="ARBA00023163"/>
    </source>
</evidence>
<dbReference type="PRINTS" id="PR00455">
    <property type="entry name" value="HTHTETR"/>
</dbReference>
<evidence type="ECO:0000256" key="2">
    <source>
        <dbReference type="ARBA" id="ARBA00023125"/>
    </source>
</evidence>
<proteinExistence type="predicted"/>
<dbReference type="InterPro" id="IPR023772">
    <property type="entry name" value="DNA-bd_HTH_TetR-type_CS"/>
</dbReference>
<gene>
    <name evidence="6" type="ORF">SAMN06264365_102586</name>
</gene>
<dbReference type="Gene3D" id="1.10.357.10">
    <property type="entry name" value="Tetracycline Repressor, domain 2"/>
    <property type="match status" value="1"/>
</dbReference>
<dbReference type="PROSITE" id="PS01081">
    <property type="entry name" value="HTH_TETR_1"/>
    <property type="match status" value="1"/>
</dbReference>
<dbReference type="InterPro" id="IPR009057">
    <property type="entry name" value="Homeodomain-like_sf"/>
</dbReference>
<dbReference type="SUPFAM" id="SSF48498">
    <property type="entry name" value="Tetracyclin repressor-like, C-terminal domain"/>
    <property type="match status" value="1"/>
</dbReference>
<feature type="DNA-binding region" description="H-T-H motif" evidence="4">
    <location>
        <begin position="35"/>
        <end position="54"/>
    </location>
</feature>
<dbReference type="Proteomes" id="UP000198415">
    <property type="component" value="Unassembled WGS sequence"/>
</dbReference>
<dbReference type="PROSITE" id="PS50977">
    <property type="entry name" value="HTH_TETR_2"/>
    <property type="match status" value="1"/>
</dbReference>
<sequence>MTETARPLRRDAQRNRERILLAAHDVFATRGFAATLDDVAHQAGVGVGTVYRRFPTKESLIEAVFADRLEDLVSLAEQAMALPSAWDGLTMMLRRSIELHATDRGLRDAALCVGIDKQHFAEVGAQLVPLVQELVDRAHAEGTLRADVGMHDLPIITAMVTELARCTGDARPEIYRRFLTMIIDGLRAGPDKGDLGPAVTLDDVEAIMHECVPPMEARRRG</sequence>
<dbReference type="EMBL" id="FZNR01000002">
    <property type="protein sequence ID" value="SNR46450.1"/>
    <property type="molecule type" value="Genomic_DNA"/>
</dbReference>
<dbReference type="InterPro" id="IPR049445">
    <property type="entry name" value="TetR_SbtR-like_C"/>
</dbReference>
<dbReference type="Pfam" id="PF21597">
    <property type="entry name" value="TetR_C_43"/>
    <property type="match status" value="1"/>
</dbReference>
<accession>A0A238WIS2</accession>